<organism evidence="3 4">
    <name type="scientific">Burkholderia ubonensis</name>
    <dbReference type="NCBI Taxonomy" id="101571"/>
    <lineage>
        <taxon>Bacteria</taxon>
        <taxon>Pseudomonadati</taxon>
        <taxon>Pseudomonadota</taxon>
        <taxon>Betaproteobacteria</taxon>
        <taxon>Burkholderiales</taxon>
        <taxon>Burkholderiaceae</taxon>
        <taxon>Burkholderia</taxon>
        <taxon>Burkholderia cepacia complex</taxon>
    </lineage>
</organism>
<dbReference type="Proteomes" id="UP000060630">
    <property type="component" value="Unassembled WGS sequence"/>
</dbReference>
<dbReference type="Pfam" id="PF09346">
    <property type="entry name" value="SMI1_KNR4"/>
    <property type="match status" value="1"/>
</dbReference>
<evidence type="ECO:0000256" key="1">
    <source>
        <dbReference type="SAM" id="Phobius"/>
    </source>
</evidence>
<evidence type="ECO:0000259" key="2">
    <source>
        <dbReference type="Pfam" id="PF09346"/>
    </source>
</evidence>
<dbReference type="Gene3D" id="3.40.1580.10">
    <property type="entry name" value="SMI1/KNR4-like"/>
    <property type="match status" value="1"/>
</dbReference>
<dbReference type="EMBL" id="LPHD01000147">
    <property type="protein sequence ID" value="KWA78245.1"/>
    <property type="molecule type" value="Genomic_DNA"/>
</dbReference>
<dbReference type="AlphaFoldDB" id="A0A103PZ57"/>
<accession>A0A103PZ57</accession>
<sequence length="130" mass="14595">MEAAEAELGRTLPKSFVAWLLLNNGRSLGALAVFPVFDARNPRKTWDSIVRHVNEDWRAWRDTLAEAPVDLSGLLPFAEFGTGDYYCFDYRRLGVTGEPVVVRWSHETGETVHVAEDFAAFLAIRDRVAG</sequence>
<protein>
    <recommendedName>
        <fullName evidence="2">Knr4/Smi1-like domain-containing protein</fullName>
    </recommendedName>
</protein>
<feature type="transmembrane region" description="Helical" evidence="1">
    <location>
        <begin position="16"/>
        <end position="37"/>
    </location>
</feature>
<reference evidence="3 4" key="1">
    <citation type="submission" date="2015-11" db="EMBL/GenBank/DDBJ databases">
        <title>Expanding the genomic diversity of Burkholderia species for the development of highly accurate diagnostics.</title>
        <authorList>
            <person name="Sahl J."/>
            <person name="Keim P."/>
            <person name="Wagner D."/>
        </authorList>
    </citation>
    <scope>NUCLEOTIDE SEQUENCE [LARGE SCALE GENOMIC DNA]</scope>
    <source>
        <strain evidence="3 4">MSMB2087WGS</strain>
    </source>
</reference>
<name>A0A103PZ57_9BURK</name>
<proteinExistence type="predicted"/>
<dbReference type="InterPro" id="IPR037883">
    <property type="entry name" value="Knr4/Smi1-like_sf"/>
</dbReference>
<keyword evidence="1" id="KW-0472">Membrane</keyword>
<comment type="caution">
    <text evidence="3">The sequence shown here is derived from an EMBL/GenBank/DDBJ whole genome shotgun (WGS) entry which is preliminary data.</text>
</comment>
<gene>
    <name evidence="3" type="ORF">WL29_33340</name>
</gene>
<evidence type="ECO:0000313" key="3">
    <source>
        <dbReference type="EMBL" id="KWA78245.1"/>
    </source>
</evidence>
<feature type="domain" description="Knr4/Smi1-like" evidence="2">
    <location>
        <begin position="2"/>
        <end position="123"/>
    </location>
</feature>
<keyword evidence="1" id="KW-0812">Transmembrane</keyword>
<dbReference type="SUPFAM" id="SSF160631">
    <property type="entry name" value="SMI1/KNR4-like"/>
    <property type="match status" value="1"/>
</dbReference>
<dbReference type="InterPro" id="IPR018958">
    <property type="entry name" value="Knr4/Smi1-like_dom"/>
</dbReference>
<keyword evidence="1" id="KW-1133">Transmembrane helix</keyword>
<evidence type="ECO:0000313" key="4">
    <source>
        <dbReference type="Proteomes" id="UP000060630"/>
    </source>
</evidence>